<gene>
    <name evidence="2" type="ORF">Cvel_11237</name>
</gene>
<feature type="compositionally biased region" description="Basic and acidic residues" evidence="1">
    <location>
        <begin position="646"/>
        <end position="659"/>
    </location>
</feature>
<protein>
    <submittedName>
        <fullName evidence="2">Uncharacterized protein</fullName>
    </submittedName>
</protein>
<feature type="compositionally biased region" description="Basic and acidic residues" evidence="1">
    <location>
        <begin position="865"/>
        <end position="917"/>
    </location>
</feature>
<feature type="region of interest" description="Disordered" evidence="1">
    <location>
        <begin position="427"/>
        <end position="1013"/>
    </location>
</feature>
<feature type="compositionally biased region" description="Gly residues" evidence="1">
    <location>
        <begin position="524"/>
        <end position="540"/>
    </location>
</feature>
<feature type="compositionally biased region" description="Basic and acidic residues" evidence="1">
    <location>
        <begin position="546"/>
        <end position="561"/>
    </location>
</feature>
<feature type="compositionally biased region" description="Basic and acidic residues" evidence="1">
    <location>
        <begin position="364"/>
        <end position="392"/>
    </location>
</feature>
<name>A0A0G4I5Z7_9ALVE</name>
<feature type="compositionally biased region" description="Basic and acidic residues" evidence="1">
    <location>
        <begin position="794"/>
        <end position="857"/>
    </location>
</feature>
<feature type="compositionally biased region" description="Low complexity" evidence="1">
    <location>
        <begin position="1150"/>
        <end position="1160"/>
    </location>
</feature>
<feature type="compositionally biased region" description="Basic and acidic residues" evidence="1">
    <location>
        <begin position="746"/>
        <end position="768"/>
    </location>
</feature>
<reference evidence="2" key="1">
    <citation type="submission" date="2014-11" db="EMBL/GenBank/DDBJ databases">
        <authorList>
            <person name="Otto D Thomas"/>
            <person name="Naeem Raeece"/>
        </authorList>
    </citation>
    <scope>NUCLEOTIDE SEQUENCE</scope>
</reference>
<feature type="compositionally biased region" description="Basic and acidic residues" evidence="1">
    <location>
        <begin position="666"/>
        <end position="738"/>
    </location>
</feature>
<feature type="region of interest" description="Disordered" evidence="1">
    <location>
        <begin position="1144"/>
        <end position="1174"/>
    </location>
</feature>
<feature type="compositionally biased region" description="Low complexity" evidence="1">
    <location>
        <begin position="171"/>
        <end position="191"/>
    </location>
</feature>
<feature type="compositionally biased region" description="Basic and acidic residues" evidence="1">
    <location>
        <begin position="427"/>
        <end position="441"/>
    </location>
</feature>
<feature type="region of interest" description="Disordered" evidence="1">
    <location>
        <begin position="1034"/>
        <end position="1066"/>
    </location>
</feature>
<accession>A0A0G4I5Z7</accession>
<feature type="compositionally biased region" description="Polar residues" evidence="1">
    <location>
        <begin position="1001"/>
        <end position="1010"/>
    </location>
</feature>
<feature type="region of interest" description="Disordered" evidence="1">
    <location>
        <begin position="287"/>
        <end position="393"/>
    </location>
</feature>
<feature type="compositionally biased region" description="Basic and acidic residues" evidence="1">
    <location>
        <begin position="775"/>
        <end position="787"/>
    </location>
</feature>
<proteinExistence type="predicted"/>
<feature type="compositionally biased region" description="Basic and acidic residues" evidence="1">
    <location>
        <begin position="954"/>
        <end position="983"/>
    </location>
</feature>
<feature type="compositionally biased region" description="Basic and acidic residues" evidence="1">
    <location>
        <begin position="926"/>
        <end position="947"/>
    </location>
</feature>
<organism evidence="2">
    <name type="scientific">Chromera velia CCMP2878</name>
    <dbReference type="NCBI Taxonomy" id="1169474"/>
    <lineage>
        <taxon>Eukaryota</taxon>
        <taxon>Sar</taxon>
        <taxon>Alveolata</taxon>
        <taxon>Colpodellida</taxon>
        <taxon>Chromeraceae</taxon>
        <taxon>Chromera</taxon>
    </lineage>
</organism>
<feature type="compositionally biased region" description="Pro residues" evidence="1">
    <location>
        <begin position="160"/>
        <end position="170"/>
    </location>
</feature>
<feature type="compositionally biased region" description="Basic and acidic residues" evidence="1">
    <location>
        <begin position="571"/>
        <end position="637"/>
    </location>
</feature>
<evidence type="ECO:0000313" key="2">
    <source>
        <dbReference type="EMBL" id="CEM52396.1"/>
    </source>
</evidence>
<feature type="compositionally biased region" description="Basic and acidic residues" evidence="1">
    <location>
        <begin position="1037"/>
        <end position="1053"/>
    </location>
</feature>
<feature type="compositionally biased region" description="Low complexity" evidence="1">
    <location>
        <begin position="147"/>
        <end position="159"/>
    </location>
</feature>
<dbReference type="EMBL" id="CDMZ01005232">
    <property type="protein sequence ID" value="CEM52396.1"/>
    <property type="molecule type" value="Genomic_DNA"/>
</dbReference>
<dbReference type="VEuPathDB" id="CryptoDB:Cvel_11237"/>
<feature type="region of interest" description="Disordered" evidence="1">
    <location>
        <begin position="1079"/>
        <end position="1121"/>
    </location>
</feature>
<dbReference type="AlphaFoldDB" id="A0A0G4I5Z7"/>
<feature type="compositionally biased region" description="Low complexity" evidence="1">
    <location>
        <begin position="1082"/>
        <end position="1100"/>
    </location>
</feature>
<sequence length="1203" mass="130087">MSSIGIALKQQKPHTVRAHGRNTLKYLLTVHSGDLFVVVPYESGASLVDIAMRGSSRSDVCSRFLAMGRDSSAAAPRPFERALSAFSVSDWRQLHAMLSQTADSASRGLPAWERLNETLAVDLDPLRHDPQDAEEDEPMDGGGGGQASSSSNNLPGPSGTHPPPPPPHAPPVVLTAPSSAPRSPSPRTSRSPPNPQHGPMDDAQQQGGEGGDSLFPPMSPPPGFCGFGLAPSKFVAPQATDEDMGGKLKTENDFKLPPAAAAAAAVGAAGDPAQGVDDAFNFMKLGGGVKPEENLITGRKVPATEARARFKRRAPADSPRNPPVKTEESREMEDAAAAETKPKVVLQIIRPRKQQPNGDAKPPAGRERDRDRELNRERERGRERETQREDRWLSLLDAPLEVAVKEMQGKRGGSKIVDSLANGVTRGDVRESRGVRDDTRHRGWGGDQGGKGAPKKLRISIPEEESDGVEALTPTNNDGVEALTPTGNDGVEALTPTGGGGGMSDIEPLTPTGGGGIEPLTPTQGGGRGGGRGFVGGGRGEPFLAGRERERDRDRESRGEHASASFGFGLRVREALERESRREPPRDSRDVRGDVRERGGVRDDARPGRDVRGDPRDSRDVRVDPRDSRDVRGDAWDSRGGLGGARDSRDVRGDPRDSSAVRISPRNRDVRVDPRDSRDVRGDPRDIRDVRGDPRDSRDVRGDLRDSRDVRVDPRNSRDVRVDPRDSRDVRGDPRDSSAVRSSPRNSRDMRVDPRDSREVRSDPRDSSGVRISPRNRDVRGDPRDSSAVRISPRNRDVRVDPRDSRDVRGDPRDSRDVRGDLRDSRDVVRVDPRNSRDVRVDPRDSRDVRGDPRDSSAVRSSPRNSRDMRVDPRDSRDVRGDPRDSRDVRGDPRNTRDVRVDPRDSRDVRGDPRDSSAVRSSPQNRDVRVDPRDSRDVRSDTRRSSDFRAAPPDSRDVRGASRHSRDVRGDPVRGEDTRDEQRQIALALFNQQQQDRENSISRPVSSAASQAGDGVGISAKKLTQSLNTVFTKLSSQKKDNRSSVGADQDRHPFLSSSSSFELPREGRQAEGDVMMMHRGEGSFSASPPVSVSAGPLSGPASVAAEGDYGGHGDMQSSEEKEKAGAFPCVSLYERLGSAMNSNGGKRGMLGQPGAPAASGAGAGGPPPGFGLGLGGPPAEVPVVGKKPVVLLVKPRPPPGPPK</sequence>
<evidence type="ECO:0000256" key="1">
    <source>
        <dbReference type="SAM" id="MobiDB-lite"/>
    </source>
</evidence>
<feature type="region of interest" description="Disordered" evidence="1">
    <location>
        <begin position="122"/>
        <end position="231"/>
    </location>
</feature>